<evidence type="ECO:0000313" key="3">
    <source>
        <dbReference type="Proteomes" id="UP000467841"/>
    </source>
</evidence>
<dbReference type="OrthoDB" id="1750933at2759"/>
<dbReference type="Proteomes" id="UP000467841">
    <property type="component" value="Unassembled WGS sequence"/>
</dbReference>
<feature type="domain" description="Arabidopsis retrotransposon Orf1 C-terminal" evidence="1">
    <location>
        <begin position="78"/>
        <end position="136"/>
    </location>
</feature>
<dbReference type="InterPro" id="IPR004312">
    <property type="entry name" value="ATHILA_Orf1_C"/>
</dbReference>
<accession>A0A6D2HEE6</accession>
<comment type="caution">
    <text evidence="2">The sequence shown here is derived from an EMBL/GenBank/DDBJ whole genome shotgun (WGS) entry which is preliminary data.</text>
</comment>
<evidence type="ECO:0000313" key="2">
    <source>
        <dbReference type="EMBL" id="CAA7013027.1"/>
    </source>
</evidence>
<reference evidence="2" key="1">
    <citation type="submission" date="2020-01" db="EMBL/GenBank/DDBJ databases">
        <authorList>
            <person name="Mishra B."/>
        </authorList>
    </citation>
    <scope>NUCLEOTIDE SEQUENCE [LARGE SCALE GENOMIC DNA]</scope>
</reference>
<proteinExistence type="predicted"/>
<evidence type="ECO:0000259" key="1">
    <source>
        <dbReference type="Pfam" id="PF03078"/>
    </source>
</evidence>
<dbReference type="Pfam" id="PF03078">
    <property type="entry name" value="ATHILA"/>
    <property type="match status" value="1"/>
</dbReference>
<keyword evidence="3" id="KW-1185">Reference proteome</keyword>
<protein>
    <recommendedName>
        <fullName evidence="1">Arabidopsis retrotransposon Orf1 C-terminal domain-containing protein</fullName>
    </recommendedName>
</protein>
<organism evidence="2 3">
    <name type="scientific">Microthlaspi erraticum</name>
    <dbReference type="NCBI Taxonomy" id="1685480"/>
    <lineage>
        <taxon>Eukaryota</taxon>
        <taxon>Viridiplantae</taxon>
        <taxon>Streptophyta</taxon>
        <taxon>Embryophyta</taxon>
        <taxon>Tracheophyta</taxon>
        <taxon>Spermatophyta</taxon>
        <taxon>Magnoliopsida</taxon>
        <taxon>eudicotyledons</taxon>
        <taxon>Gunneridae</taxon>
        <taxon>Pentapetalae</taxon>
        <taxon>rosids</taxon>
        <taxon>malvids</taxon>
        <taxon>Brassicales</taxon>
        <taxon>Brassicaceae</taxon>
        <taxon>Coluteocarpeae</taxon>
        <taxon>Microthlaspi</taxon>
    </lineage>
</organism>
<dbReference type="AlphaFoldDB" id="A0A6D2HEE6"/>
<dbReference type="EMBL" id="CACVBM020000021">
    <property type="protein sequence ID" value="CAA7013027.1"/>
    <property type="molecule type" value="Genomic_DNA"/>
</dbReference>
<name>A0A6D2HEE6_9BRAS</name>
<sequence length="138" mass="15051">MQLGSSSLIAWSLTRSSLVSFWLDEVSHLMSSIELSWTKAGDGYILGKGEKKGPLGSLRYCLGSPMEKVQGCPDQEVPCLRYVHKALANTFFARKATGTINEGEVKLLDMGIKPIISRTRDGKKIRGDRAHAGNSCPP</sequence>
<gene>
    <name evidence="2" type="ORF">MERR_LOCUS261</name>
</gene>